<dbReference type="OrthoDB" id="2988517at2"/>
<protein>
    <submittedName>
        <fullName evidence="2">Anti-sigma factor</fullName>
    </submittedName>
</protein>
<evidence type="ECO:0000259" key="1">
    <source>
        <dbReference type="Pfam" id="PF12973"/>
    </source>
</evidence>
<dbReference type="InterPro" id="IPR014710">
    <property type="entry name" value="RmlC-like_jellyroll"/>
</dbReference>
<evidence type="ECO:0000313" key="3">
    <source>
        <dbReference type="Proteomes" id="UP000304912"/>
    </source>
</evidence>
<name>A0A5B7YBG2_9ALTE</name>
<feature type="domain" description="ChrR-like cupin" evidence="1">
    <location>
        <begin position="121"/>
        <end position="208"/>
    </location>
</feature>
<organism evidence="2 3">
    <name type="scientific">Salinimonas iocasae</name>
    <dbReference type="NCBI Taxonomy" id="2572577"/>
    <lineage>
        <taxon>Bacteria</taxon>
        <taxon>Pseudomonadati</taxon>
        <taxon>Pseudomonadota</taxon>
        <taxon>Gammaproteobacteria</taxon>
        <taxon>Alteromonadales</taxon>
        <taxon>Alteromonadaceae</taxon>
        <taxon>Alteromonas/Salinimonas group</taxon>
        <taxon>Salinimonas</taxon>
    </lineage>
</organism>
<accession>A0A5B7YBG2</accession>
<dbReference type="SUPFAM" id="SSF51182">
    <property type="entry name" value="RmlC-like cupins"/>
    <property type="match status" value="1"/>
</dbReference>
<evidence type="ECO:0000313" key="2">
    <source>
        <dbReference type="EMBL" id="QCZ93067.1"/>
    </source>
</evidence>
<dbReference type="InterPro" id="IPR012807">
    <property type="entry name" value="Anti-sigma_ChrR"/>
</dbReference>
<dbReference type="InterPro" id="IPR011051">
    <property type="entry name" value="RmlC_Cupin_sf"/>
</dbReference>
<proteinExistence type="predicted"/>
<dbReference type="Pfam" id="PF12973">
    <property type="entry name" value="Cupin_7"/>
    <property type="match status" value="1"/>
</dbReference>
<dbReference type="InterPro" id="IPR025979">
    <property type="entry name" value="ChrR-like_cupin_dom"/>
</dbReference>
<dbReference type="Gene3D" id="2.60.120.10">
    <property type="entry name" value="Jelly Rolls"/>
    <property type="match status" value="1"/>
</dbReference>
<dbReference type="InterPro" id="IPR041916">
    <property type="entry name" value="Anti_sigma_zinc_sf"/>
</dbReference>
<dbReference type="EMBL" id="CP039852">
    <property type="protein sequence ID" value="QCZ93067.1"/>
    <property type="molecule type" value="Genomic_DNA"/>
</dbReference>
<keyword evidence="3" id="KW-1185">Reference proteome</keyword>
<dbReference type="RefSeq" id="WP_139755814.1">
    <property type="nucleotide sequence ID" value="NZ_CP039852.1"/>
</dbReference>
<reference evidence="2 3" key="1">
    <citation type="submission" date="2019-04" db="EMBL/GenBank/DDBJ databases">
        <title>Salinimonas iocasae sp. nov., a halophilic bacterium isolated from the outer tube casing of tubeworms in Okinawa Trough.</title>
        <authorList>
            <person name="Zhang H."/>
            <person name="Wang H."/>
            <person name="Li C."/>
        </authorList>
    </citation>
    <scope>NUCLEOTIDE SEQUENCE [LARGE SCALE GENOMIC DNA]</scope>
    <source>
        <strain evidence="2 3">KX18D6</strain>
    </source>
</reference>
<dbReference type="Proteomes" id="UP000304912">
    <property type="component" value="Chromosome"/>
</dbReference>
<dbReference type="KEGG" id="salk:FBQ74_05980"/>
<dbReference type="Gene3D" id="1.10.10.1320">
    <property type="entry name" value="Anti-sigma factor, zinc-finger domain"/>
    <property type="match status" value="1"/>
</dbReference>
<dbReference type="AlphaFoldDB" id="A0A5B7YBG2"/>
<dbReference type="NCBIfam" id="TIGR02451">
    <property type="entry name" value="anti_sig_ChrR"/>
    <property type="match status" value="1"/>
</dbReference>
<sequence length="231" mass="25401">MIKFHPDPEQLSEYVQGGLSPIDSIMISAHCDMCERCEKIAHQQTLIHAERFEGDASGLSVDNSASSQRGFNDMLESILKLPADKGAQHRSKGLTASVDLDGRRFILPKTLRKFIPSTGSWTSMVGRLWQAPVDIGSDSVAANLIYLGQGGGIPEHSHRGIETSLVLKGTYEDGINHFQAGDYVYMDSNDTHAPICNTPQGCLLFTVLDQPLHFTSGIARLTNPFSHIFFR</sequence>
<gene>
    <name evidence="2" type="ORF">FBQ74_05980</name>
</gene>